<dbReference type="PANTHER" id="PTHR21074:SF0">
    <property type="entry name" value="IQ AND UBIQUITIN-LIKE DOMAIN-CONTAINING PROTEIN"/>
    <property type="match status" value="1"/>
</dbReference>
<dbReference type="GO" id="GO:0060271">
    <property type="term" value="P:cilium assembly"/>
    <property type="evidence" value="ECO:0007669"/>
    <property type="project" value="TreeGrafter"/>
</dbReference>
<feature type="domain" description="Ubiquitin-like" evidence="3">
    <location>
        <begin position="189"/>
        <end position="258"/>
    </location>
</feature>
<evidence type="ECO:0000256" key="1">
    <source>
        <dbReference type="SAM" id="Coils"/>
    </source>
</evidence>
<feature type="coiled-coil region" evidence="1">
    <location>
        <begin position="427"/>
        <end position="455"/>
    </location>
</feature>
<evidence type="ECO:0000259" key="3">
    <source>
        <dbReference type="PROSITE" id="PS50053"/>
    </source>
</evidence>
<keyword evidence="1" id="KW-0175">Coiled coil</keyword>
<organism evidence="4 5">
    <name type="scientific">Pelobates cultripes</name>
    <name type="common">Western spadefoot toad</name>
    <dbReference type="NCBI Taxonomy" id="61616"/>
    <lineage>
        <taxon>Eukaryota</taxon>
        <taxon>Metazoa</taxon>
        <taxon>Chordata</taxon>
        <taxon>Craniata</taxon>
        <taxon>Vertebrata</taxon>
        <taxon>Euteleostomi</taxon>
        <taxon>Amphibia</taxon>
        <taxon>Batrachia</taxon>
        <taxon>Anura</taxon>
        <taxon>Pelobatoidea</taxon>
        <taxon>Pelobatidae</taxon>
        <taxon>Pelobates</taxon>
    </lineage>
</organism>
<dbReference type="PANTHER" id="PTHR21074">
    <property type="entry name" value="IQ AND UBIQUITIN-LIKE DOMAIN-CONTAINING PROTEIN"/>
    <property type="match status" value="1"/>
</dbReference>
<dbReference type="GO" id="GO:0031514">
    <property type="term" value="C:motile cilium"/>
    <property type="evidence" value="ECO:0007669"/>
    <property type="project" value="TreeGrafter"/>
</dbReference>
<dbReference type="Proteomes" id="UP001295444">
    <property type="component" value="Chromosome 03"/>
</dbReference>
<dbReference type="CDD" id="cd17061">
    <property type="entry name" value="Ubl_IQUB"/>
    <property type="match status" value="1"/>
</dbReference>
<evidence type="ECO:0000313" key="5">
    <source>
        <dbReference type="Proteomes" id="UP001295444"/>
    </source>
</evidence>
<gene>
    <name evidence="4" type="ORF">PECUL_23A042758</name>
</gene>
<evidence type="ECO:0000313" key="4">
    <source>
        <dbReference type="EMBL" id="CAH2278169.1"/>
    </source>
</evidence>
<dbReference type="EMBL" id="OW240914">
    <property type="protein sequence ID" value="CAH2278169.1"/>
    <property type="molecule type" value="Genomic_DNA"/>
</dbReference>
<feature type="compositionally biased region" description="Polar residues" evidence="2">
    <location>
        <begin position="127"/>
        <end position="148"/>
    </location>
</feature>
<dbReference type="InterPro" id="IPR037695">
    <property type="entry name" value="IQUB"/>
</dbReference>
<protein>
    <submittedName>
        <fullName evidence="4">IQ and ubiquitin-like domain-containing</fullName>
    </submittedName>
</protein>
<name>A0AAD1W260_PELCU</name>
<dbReference type="AlphaFoldDB" id="A0AAD1W260"/>
<dbReference type="InterPro" id="IPR057887">
    <property type="entry name" value="IQUB_helical"/>
</dbReference>
<reference evidence="4" key="1">
    <citation type="submission" date="2022-03" db="EMBL/GenBank/DDBJ databases">
        <authorList>
            <person name="Alioto T."/>
            <person name="Alioto T."/>
            <person name="Gomez Garrido J."/>
        </authorList>
    </citation>
    <scope>NUCLEOTIDE SEQUENCE</scope>
</reference>
<dbReference type="GO" id="GO:0030317">
    <property type="term" value="P:flagellated sperm motility"/>
    <property type="evidence" value="ECO:0007669"/>
    <property type="project" value="TreeGrafter"/>
</dbReference>
<dbReference type="GO" id="GO:0001669">
    <property type="term" value="C:acrosomal vesicle"/>
    <property type="evidence" value="ECO:0007669"/>
    <property type="project" value="TreeGrafter"/>
</dbReference>
<dbReference type="Gene3D" id="3.10.20.90">
    <property type="entry name" value="Phosphatidylinositol 3-kinase Catalytic Subunit, Chain A, domain 1"/>
    <property type="match status" value="1"/>
</dbReference>
<keyword evidence="5" id="KW-1185">Reference proteome</keyword>
<dbReference type="PROSITE" id="PS50053">
    <property type="entry name" value="UBIQUITIN_2"/>
    <property type="match status" value="1"/>
</dbReference>
<dbReference type="InterPro" id="IPR000626">
    <property type="entry name" value="Ubiquitin-like_dom"/>
</dbReference>
<dbReference type="Pfam" id="PF25805">
    <property type="entry name" value="IQUB"/>
    <property type="match status" value="1"/>
</dbReference>
<accession>A0AAD1W260</accession>
<dbReference type="PROSITE" id="PS50096">
    <property type="entry name" value="IQ"/>
    <property type="match status" value="1"/>
</dbReference>
<dbReference type="SUPFAM" id="SSF54236">
    <property type="entry name" value="Ubiquitin-like"/>
    <property type="match status" value="1"/>
</dbReference>
<feature type="compositionally biased region" description="Polar residues" evidence="2">
    <location>
        <begin position="1"/>
        <end position="17"/>
    </location>
</feature>
<evidence type="ECO:0000256" key="2">
    <source>
        <dbReference type="SAM" id="MobiDB-lite"/>
    </source>
</evidence>
<feature type="region of interest" description="Disordered" evidence="2">
    <location>
        <begin position="126"/>
        <end position="149"/>
    </location>
</feature>
<dbReference type="InterPro" id="IPR029071">
    <property type="entry name" value="Ubiquitin-like_domsf"/>
</dbReference>
<feature type="region of interest" description="Disordered" evidence="2">
    <location>
        <begin position="1"/>
        <end position="106"/>
    </location>
</feature>
<proteinExistence type="predicted"/>
<sequence length="849" mass="97706">MEHDLTSQNADVAQQTDAIEEPGTDKIIQDSTGEESLLDPEQQQNPQEEEHGSFIQPSQFETEEQLHVSEEQPVIDEVTGAGQEEPTATEKELFMGQQTYSSDQEHHGVILEPEVTPLEQNLAADTVSEQTGDQTDQDSSTELPQTEQMVPLGPEANLEQSEDIPEKDNACAKRELENNGSSELSNSTATVKVMLVPDGQVVTMAFSIGYSVQNLKNYFAAEMKIPETVIRITFEGRVVEDVETLMGLGVIPHGTIQLEIMSLDPENHPLKAMKLQQEYSMPDVITVRVPTGAETYHDLVVEIERLNYRKPYLGGYRHKATGVIYHHAGTQTVPKKRPDKGIVVFCRDTQTVFEKNKTQQSRNSMSTQMTKIGCYVSNISDKLIQPKIYLTADEFHARRLKAVIVIQTYFRRFLAKQVVQQIREEYRLRLEWEAKEELRRKREKEERLRKDYERRMNPKTKEDFELLYHALEIWRKEEIERIDQMYSGTERTDALCNLLEQETQLIASIGRHKIDASDDNQKKVIQQLLSKCSQPKRWNAFDGKPIEMDTPFTIRARELRDIYNSIIAKNVTRDERLDALLTLKHTVKEHDCKLTQEIVELIDREADLLMRGVQDSNLDGLRRRISTLFLQYIKVPTFNPEVARLLKVPQDYSVLQKNIYFCPSCKSYLPSTEFSLSANAHTVGRCRKCCKLDNEARKREDFTKYKALLKQLKKSETEYDDGARIAYLLQQQDLQYLVENIWSGHSVLSACDDLYELAMVRWDKYYEWSPWNCILLTKDEAAAHLKLANAEQAYSIVFIKKIKHRHTLARNYFAQIEEMAPFLGGERANPKATINDLITSKTMTTVPHV</sequence>